<reference evidence="3" key="1">
    <citation type="submission" date="2017-09" db="EMBL/GenBank/DDBJ databases">
        <title>Depth-based differentiation of microbial function through sediment-hosted aquifers and enrichment of novel symbionts in the deep terrestrial subsurface.</title>
        <authorList>
            <person name="Probst A.J."/>
            <person name="Ladd B."/>
            <person name="Jarett J.K."/>
            <person name="Geller-Mcgrath D.E."/>
            <person name="Sieber C.M.K."/>
            <person name="Emerson J.B."/>
            <person name="Anantharaman K."/>
            <person name="Thomas B.C."/>
            <person name="Malmstrom R."/>
            <person name="Stieglmeier M."/>
            <person name="Klingl A."/>
            <person name="Woyke T."/>
            <person name="Ryan C.M."/>
            <person name="Banfield J.F."/>
        </authorList>
    </citation>
    <scope>NUCLEOTIDE SEQUENCE [LARGE SCALE GENOMIC DNA]</scope>
</reference>
<dbReference type="Pfam" id="PF06202">
    <property type="entry name" value="GDE_C"/>
    <property type="match status" value="1"/>
</dbReference>
<dbReference type="AlphaFoldDB" id="A0A2H0UY03"/>
<dbReference type="EMBL" id="PFAV01000016">
    <property type="protein sequence ID" value="PIR91712.1"/>
    <property type="molecule type" value="Genomic_DNA"/>
</dbReference>
<dbReference type="InterPro" id="IPR032790">
    <property type="entry name" value="GDE_C"/>
</dbReference>
<evidence type="ECO:0000313" key="3">
    <source>
        <dbReference type="Proteomes" id="UP000228906"/>
    </source>
</evidence>
<dbReference type="SUPFAM" id="SSF48208">
    <property type="entry name" value="Six-hairpin glycosidases"/>
    <property type="match status" value="1"/>
</dbReference>
<proteinExistence type="predicted"/>
<protein>
    <recommendedName>
        <fullName evidence="1">Glycogen debranching enzyme C-terminal domain-containing protein</fullName>
    </recommendedName>
</protein>
<evidence type="ECO:0000313" key="2">
    <source>
        <dbReference type="EMBL" id="PIR91712.1"/>
    </source>
</evidence>
<dbReference type="InterPro" id="IPR008928">
    <property type="entry name" value="6-hairpin_glycosidase_sf"/>
</dbReference>
<comment type="caution">
    <text evidence="2">The sequence shown here is derived from an EMBL/GenBank/DDBJ whole genome shotgun (WGS) entry which is preliminary data.</text>
</comment>
<dbReference type="InterPro" id="IPR010401">
    <property type="entry name" value="AGL/Gdb1"/>
</dbReference>
<dbReference type="PANTHER" id="PTHR10569">
    <property type="entry name" value="GLYCOGEN DEBRANCHING ENZYME"/>
    <property type="match status" value="1"/>
</dbReference>
<dbReference type="PANTHER" id="PTHR10569:SF2">
    <property type="entry name" value="GLYCOGEN DEBRANCHING ENZYME"/>
    <property type="match status" value="1"/>
</dbReference>
<dbReference type="GO" id="GO:0004134">
    <property type="term" value="F:4-alpha-glucanotransferase activity"/>
    <property type="evidence" value="ECO:0007669"/>
    <property type="project" value="InterPro"/>
</dbReference>
<sequence length="587" mass="68310">MKIIHYFNENNRVVKTVEKQNGFLLTNLLGGYFWLAEKPFSRYQGWFFTPSRLAGNKIFRVLENIEIEGGADVSEIKNNFWQVERKRGETNETFFTPSFLNVLVYETTLPSDIKLFFDAKESYDNQNSAAYEIFEQAGLVVVKCQTVDEAMKEFFVAIKADTATHERPNQWVTRDYTFDKNRHSAPFERSVYLALKFKNSQRLVLAAAQTKDQAIEQAQFGANHLRSLKKKAVREIKNLWPFFNRPKIKDSELRLAYLCAKNSLRSCLVFDEKKKIKGLYAGLPWFFQFWQRDAALCLPALKMLNKPASQTIWHNLIRDIIRGEKNNSAEDGWGWAIKRADIFQQWHRKFLLTAIQEFEKSVSQNLFWHGQKATWMDTVDRYPATIELQTLFLAACRIASKNFEFWRKKFFYDNLEDDSHILIKEKFWNGQALADGFNGQLADLTARPNVFLGYHSYSQLLTKGEWEKCFTNLLPRLWLDWGGLSTVDKYSPTFHNEHSGETPISYHQGDSWFFINNLAALVLAKINQKKFKPYIEQIIKASAQDILWQGIVGHHSELSSARSLQAEGCLCQAWSSALFLELLQKLY</sequence>
<feature type="domain" description="Glycogen debranching enzyme C-terminal" evidence="1">
    <location>
        <begin position="363"/>
        <end position="580"/>
    </location>
</feature>
<gene>
    <name evidence="2" type="ORF">COU03_00870</name>
</gene>
<dbReference type="Proteomes" id="UP000228906">
    <property type="component" value="Unassembled WGS sequence"/>
</dbReference>
<accession>A0A2H0UY03</accession>
<name>A0A2H0UY03_9BACT</name>
<dbReference type="GO" id="GO:0004135">
    <property type="term" value="F:amylo-alpha-1,6-glucosidase activity"/>
    <property type="evidence" value="ECO:0007669"/>
    <property type="project" value="InterPro"/>
</dbReference>
<organism evidence="2 3">
    <name type="scientific">bacterium (Candidatus Gribaldobacteria) CG10_big_fil_rev_8_21_14_0_10_41_12</name>
    <dbReference type="NCBI Taxonomy" id="2014277"/>
    <lineage>
        <taxon>Bacteria</taxon>
        <taxon>Candidatus Gribaldobacteria</taxon>
    </lineage>
</organism>
<dbReference type="GO" id="GO:0005980">
    <property type="term" value="P:glycogen catabolic process"/>
    <property type="evidence" value="ECO:0007669"/>
    <property type="project" value="InterPro"/>
</dbReference>
<dbReference type="Gene3D" id="1.50.10.10">
    <property type="match status" value="1"/>
</dbReference>
<evidence type="ECO:0000259" key="1">
    <source>
        <dbReference type="Pfam" id="PF06202"/>
    </source>
</evidence>
<dbReference type="InterPro" id="IPR012341">
    <property type="entry name" value="6hp_glycosidase-like_sf"/>
</dbReference>